<comment type="caution">
    <text evidence="4">The sequence shown here is derived from an EMBL/GenBank/DDBJ whole genome shotgun (WGS) entry which is preliminary data.</text>
</comment>
<evidence type="ECO:0000256" key="2">
    <source>
        <dbReference type="ARBA" id="ARBA00023157"/>
    </source>
</evidence>
<feature type="domain" description="Peptidase C1A papain C-terminal" evidence="3">
    <location>
        <begin position="107"/>
        <end position="329"/>
    </location>
</feature>
<dbReference type="InterPro" id="IPR025660">
    <property type="entry name" value="Pept_his_AS"/>
</dbReference>
<dbReference type="PROSITE" id="PS00639">
    <property type="entry name" value="THIOL_PROTEASE_HIS"/>
    <property type="match status" value="1"/>
</dbReference>
<sequence>MALKKTVKIWALMQCGLKKTVKIRVLMSNGFEANSVDMSTNAVWLEENSVDMSTNAVWLEENSVDMSTNAVWLEENSEDTSTNAVWLEENSEDTSTNAVWLENSEDTSTYAVWLEENNEDTSTYATGAVEGQWFAAKGRLVSLSEQQLVDCSKGPVDDGCHGGDMDNAFDYIIDAGGLETEANYPYEAMGKINTDEIRSFFSTKSQNFTCRFEKSEVAATISSCADIVPRGSEEALKVAVGSVGPISVAIDSRDPEFKYYKGGVYDNPACSSIDLDHGVLAVGYGTDSGQDYWIVKNSWSASWGNNGYVLMSRNKKNQCGIATMASFPIV</sequence>
<dbReference type="InterPro" id="IPR038765">
    <property type="entry name" value="Papain-like_cys_pep_sf"/>
</dbReference>
<dbReference type="PROSITE" id="PS00640">
    <property type="entry name" value="THIOL_PROTEASE_ASN"/>
    <property type="match status" value="1"/>
</dbReference>
<keyword evidence="5" id="KW-1185">Reference proteome</keyword>
<dbReference type="EMBL" id="BLXT01003727">
    <property type="protein sequence ID" value="GFO03470.1"/>
    <property type="molecule type" value="Genomic_DNA"/>
</dbReference>
<dbReference type="InterPro" id="IPR025661">
    <property type="entry name" value="Pept_asp_AS"/>
</dbReference>
<gene>
    <name evidence="4" type="ORF">PoB_002997500</name>
</gene>
<evidence type="ECO:0000313" key="4">
    <source>
        <dbReference type="EMBL" id="GFO03470.1"/>
    </source>
</evidence>
<keyword evidence="2" id="KW-1015">Disulfide bond</keyword>
<dbReference type="AlphaFoldDB" id="A0AAV4A7W3"/>
<dbReference type="Pfam" id="PF00112">
    <property type="entry name" value="Peptidase_C1"/>
    <property type="match status" value="1"/>
</dbReference>
<organism evidence="4 5">
    <name type="scientific">Plakobranchus ocellatus</name>
    <dbReference type="NCBI Taxonomy" id="259542"/>
    <lineage>
        <taxon>Eukaryota</taxon>
        <taxon>Metazoa</taxon>
        <taxon>Spiralia</taxon>
        <taxon>Lophotrochozoa</taxon>
        <taxon>Mollusca</taxon>
        <taxon>Gastropoda</taxon>
        <taxon>Heterobranchia</taxon>
        <taxon>Euthyneura</taxon>
        <taxon>Panpulmonata</taxon>
        <taxon>Sacoglossa</taxon>
        <taxon>Placobranchoidea</taxon>
        <taxon>Plakobranchidae</taxon>
        <taxon>Plakobranchus</taxon>
    </lineage>
</organism>
<protein>
    <submittedName>
        <fullName evidence="4">Cathepsin l</fullName>
    </submittedName>
</protein>
<dbReference type="Gene3D" id="3.90.70.10">
    <property type="entry name" value="Cysteine proteinases"/>
    <property type="match status" value="1"/>
</dbReference>
<reference evidence="4 5" key="1">
    <citation type="journal article" date="2021" name="Elife">
        <title>Chloroplast acquisition without the gene transfer in kleptoplastic sea slugs, Plakobranchus ocellatus.</title>
        <authorList>
            <person name="Maeda T."/>
            <person name="Takahashi S."/>
            <person name="Yoshida T."/>
            <person name="Shimamura S."/>
            <person name="Takaki Y."/>
            <person name="Nagai Y."/>
            <person name="Toyoda A."/>
            <person name="Suzuki Y."/>
            <person name="Arimoto A."/>
            <person name="Ishii H."/>
            <person name="Satoh N."/>
            <person name="Nishiyama T."/>
            <person name="Hasebe M."/>
            <person name="Maruyama T."/>
            <person name="Minagawa J."/>
            <person name="Obokata J."/>
            <person name="Shigenobu S."/>
        </authorList>
    </citation>
    <scope>NUCLEOTIDE SEQUENCE [LARGE SCALE GENOMIC DNA]</scope>
</reference>
<dbReference type="SMART" id="SM00645">
    <property type="entry name" value="Pept_C1"/>
    <property type="match status" value="1"/>
</dbReference>
<dbReference type="Proteomes" id="UP000735302">
    <property type="component" value="Unassembled WGS sequence"/>
</dbReference>
<dbReference type="GO" id="GO:0006508">
    <property type="term" value="P:proteolysis"/>
    <property type="evidence" value="ECO:0007669"/>
    <property type="project" value="InterPro"/>
</dbReference>
<dbReference type="InterPro" id="IPR013128">
    <property type="entry name" value="Peptidase_C1A"/>
</dbReference>
<dbReference type="CDD" id="cd02248">
    <property type="entry name" value="Peptidase_C1A"/>
    <property type="match status" value="1"/>
</dbReference>
<name>A0AAV4A7W3_9GAST</name>
<evidence type="ECO:0000256" key="1">
    <source>
        <dbReference type="ARBA" id="ARBA00008455"/>
    </source>
</evidence>
<dbReference type="InterPro" id="IPR000668">
    <property type="entry name" value="Peptidase_C1A_C"/>
</dbReference>
<evidence type="ECO:0000259" key="3">
    <source>
        <dbReference type="SMART" id="SM00645"/>
    </source>
</evidence>
<dbReference type="SUPFAM" id="SSF54001">
    <property type="entry name" value="Cysteine proteinases"/>
    <property type="match status" value="1"/>
</dbReference>
<dbReference type="FunFam" id="3.90.70.10:FF:000332">
    <property type="entry name" value="Cathepsin L1"/>
    <property type="match status" value="1"/>
</dbReference>
<dbReference type="PANTHER" id="PTHR12411">
    <property type="entry name" value="CYSTEINE PROTEASE FAMILY C1-RELATED"/>
    <property type="match status" value="1"/>
</dbReference>
<proteinExistence type="inferred from homology"/>
<dbReference type="GO" id="GO:0008234">
    <property type="term" value="F:cysteine-type peptidase activity"/>
    <property type="evidence" value="ECO:0007669"/>
    <property type="project" value="InterPro"/>
</dbReference>
<accession>A0AAV4A7W3</accession>
<comment type="similarity">
    <text evidence="1">Belongs to the peptidase C1 family.</text>
</comment>
<evidence type="ECO:0000313" key="5">
    <source>
        <dbReference type="Proteomes" id="UP000735302"/>
    </source>
</evidence>
<dbReference type="InterPro" id="IPR039417">
    <property type="entry name" value="Peptidase_C1A_papain-like"/>
</dbReference>